<gene>
    <name evidence="1" type="ORF">NE686_05860</name>
</gene>
<comment type="caution">
    <text evidence="1">The sequence shown here is derived from an EMBL/GenBank/DDBJ whole genome shotgun (WGS) entry which is preliminary data.</text>
</comment>
<keyword evidence="2" id="KW-1185">Reference proteome</keyword>
<organism evidence="1 2">
    <name type="scientific">Tissierella carlieri</name>
    <dbReference type="NCBI Taxonomy" id="689904"/>
    <lineage>
        <taxon>Bacteria</taxon>
        <taxon>Bacillati</taxon>
        <taxon>Bacillota</taxon>
        <taxon>Tissierellia</taxon>
        <taxon>Tissierellales</taxon>
        <taxon>Tissierellaceae</taxon>
        <taxon>Tissierella</taxon>
    </lineage>
</organism>
<sequence>MDCLESTNRALNLRCTMKLQMENATKKLGLELHQKIIYRGYSP</sequence>
<evidence type="ECO:0000313" key="2">
    <source>
        <dbReference type="Proteomes" id="UP001524478"/>
    </source>
</evidence>
<evidence type="ECO:0000313" key="1">
    <source>
        <dbReference type="EMBL" id="MCQ4922599.1"/>
    </source>
</evidence>
<dbReference type="Proteomes" id="UP001524478">
    <property type="component" value="Unassembled WGS sequence"/>
</dbReference>
<reference evidence="1 2" key="1">
    <citation type="submission" date="2022-06" db="EMBL/GenBank/DDBJ databases">
        <title>Isolation of gut microbiota from human fecal samples.</title>
        <authorList>
            <person name="Pamer E.G."/>
            <person name="Barat B."/>
            <person name="Waligurski E."/>
            <person name="Medina S."/>
            <person name="Paddock L."/>
            <person name="Mostad J."/>
        </authorList>
    </citation>
    <scope>NUCLEOTIDE SEQUENCE [LARGE SCALE GENOMIC DNA]</scope>
    <source>
        <strain evidence="1 2">DFI.7.95</strain>
    </source>
</reference>
<proteinExistence type="predicted"/>
<accession>A0ABT1S7Z9</accession>
<dbReference type="EMBL" id="JANGAC010000003">
    <property type="protein sequence ID" value="MCQ4922599.1"/>
    <property type="molecule type" value="Genomic_DNA"/>
</dbReference>
<protein>
    <submittedName>
        <fullName evidence="1">Uncharacterized protein</fullName>
    </submittedName>
</protein>
<dbReference type="RefSeq" id="WP_256310806.1">
    <property type="nucleotide sequence ID" value="NZ_JAHLOH010000027.1"/>
</dbReference>
<name>A0ABT1S7Z9_9FIRM</name>